<dbReference type="EMBL" id="JBHRZT010000072">
    <property type="protein sequence ID" value="MFC3886242.1"/>
    <property type="molecule type" value="Genomic_DNA"/>
</dbReference>
<sequence length="44" mass="4919">MNSFQRGNAQVNEIALITVSSPRGEKGKEFYEVISEARDFLKAS</sequence>
<accession>A0ABV8BAS9</accession>
<proteinExistence type="predicted"/>
<organism evidence="1 2">
    <name type="scientific">Bacillus songklensis</name>
    <dbReference type="NCBI Taxonomy" id="1069116"/>
    <lineage>
        <taxon>Bacteria</taxon>
        <taxon>Bacillati</taxon>
        <taxon>Bacillota</taxon>
        <taxon>Bacilli</taxon>
        <taxon>Bacillales</taxon>
        <taxon>Bacillaceae</taxon>
        <taxon>Bacillus</taxon>
    </lineage>
</organism>
<keyword evidence="2" id="KW-1185">Reference proteome</keyword>
<reference evidence="2" key="1">
    <citation type="journal article" date="2019" name="Int. J. Syst. Evol. Microbiol.">
        <title>The Global Catalogue of Microorganisms (GCM) 10K type strain sequencing project: providing services to taxonomists for standard genome sequencing and annotation.</title>
        <authorList>
            <consortium name="The Broad Institute Genomics Platform"/>
            <consortium name="The Broad Institute Genome Sequencing Center for Infectious Disease"/>
            <person name="Wu L."/>
            <person name="Ma J."/>
        </authorList>
    </citation>
    <scope>NUCLEOTIDE SEQUENCE [LARGE SCALE GENOMIC DNA]</scope>
    <source>
        <strain evidence="2">CCUG 61889</strain>
    </source>
</reference>
<gene>
    <name evidence="1" type="ORF">ACFOU2_23235</name>
</gene>
<dbReference type="Proteomes" id="UP001595752">
    <property type="component" value="Unassembled WGS sequence"/>
</dbReference>
<comment type="caution">
    <text evidence="1">The sequence shown here is derived from an EMBL/GenBank/DDBJ whole genome shotgun (WGS) entry which is preliminary data.</text>
</comment>
<evidence type="ECO:0000313" key="1">
    <source>
        <dbReference type="EMBL" id="MFC3886242.1"/>
    </source>
</evidence>
<evidence type="ECO:0000313" key="2">
    <source>
        <dbReference type="Proteomes" id="UP001595752"/>
    </source>
</evidence>
<name>A0ABV8BAS9_9BACI</name>
<protein>
    <submittedName>
        <fullName evidence="1">Uncharacterized protein</fullName>
    </submittedName>
</protein>